<dbReference type="Proteomes" id="UP001597349">
    <property type="component" value="Unassembled WGS sequence"/>
</dbReference>
<protein>
    <submittedName>
        <fullName evidence="2">Uncharacterized protein</fullName>
    </submittedName>
</protein>
<sequence>MGIRHHNRPCWLDDWYRDGVLPAVPFIYVRTRSVLLALIGLIISPSRLGLSLDYRFLLQTHGLTSFTHYFAQPMFMFGIIAFYMVPIADRWKNKRAIGAALLASVPLQFYAIVKGAVLFGEAPTGGTDVWMPLDWAIPFSIQTLGEQSDRLARQYQLFRLSGAQSDHFAPVSRPKAVQGANLSQLRSSPLTLGITLNT</sequence>
<dbReference type="RefSeq" id="WP_379023912.1">
    <property type="nucleotide sequence ID" value="NZ_JBHUGY010000043.1"/>
</dbReference>
<name>A0ABW4WKR0_9HYPH</name>
<evidence type="ECO:0000256" key="1">
    <source>
        <dbReference type="SAM" id="Phobius"/>
    </source>
</evidence>
<keyword evidence="1" id="KW-0472">Membrane</keyword>
<feature type="transmembrane region" description="Helical" evidence="1">
    <location>
        <begin position="63"/>
        <end position="85"/>
    </location>
</feature>
<organism evidence="2 3">
    <name type="scientific">Mesorhizobium calcicola</name>
    <dbReference type="NCBI Taxonomy" id="1300310"/>
    <lineage>
        <taxon>Bacteria</taxon>
        <taxon>Pseudomonadati</taxon>
        <taxon>Pseudomonadota</taxon>
        <taxon>Alphaproteobacteria</taxon>
        <taxon>Hyphomicrobiales</taxon>
        <taxon>Phyllobacteriaceae</taxon>
        <taxon>Mesorhizobium</taxon>
    </lineage>
</organism>
<keyword evidence="3" id="KW-1185">Reference proteome</keyword>
<keyword evidence="1" id="KW-0812">Transmembrane</keyword>
<evidence type="ECO:0000313" key="3">
    <source>
        <dbReference type="Proteomes" id="UP001597349"/>
    </source>
</evidence>
<dbReference type="EMBL" id="JBHUGY010000043">
    <property type="protein sequence ID" value="MFD2056613.1"/>
    <property type="molecule type" value="Genomic_DNA"/>
</dbReference>
<gene>
    <name evidence="2" type="ORF">ACFSQT_27105</name>
</gene>
<accession>A0ABW4WKR0</accession>
<proteinExistence type="predicted"/>
<reference evidence="3" key="1">
    <citation type="journal article" date="2019" name="Int. J. Syst. Evol. Microbiol.">
        <title>The Global Catalogue of Microorganisms (GCM) 10K type strain sequencing project: providing services to taxonomists for standard genome sequencing and annotation.</title>
        <authorList>
            <consortium name="The Broad Institute Genomics Platform"/>
            <consortium name="The Broad Institute Genome Sequencing Center for Infectious Disease"/>
            <person name="Wu L."/>
            <person name="Ma J."/>
        </authorList>
    </citation>
    <scope>NUCLEOTIDE SEQUENCE [LARGE SCALE GENOMIC DNA]</scope>
    <source>
        <strain evidence="3">CGMCC 1.16226</strain>
    </source>
</reference>
<evidence type="ECO:0000313" key="2">
    <source>
        <dbReference type="EMBL" id="MFD2056613.1"/>
    </source>
</evidence>
<keyword evidence="1" id="KW-1133">Transmembrane helix</keyword>
<comment type="caution">
    <text evidence="2">The sequence shown here is derived from an EMBL/GenBank/DDBJ whole genome shotgun (WGS) entry which is preliminary data.</text>
</comment>